<keyword evidence="1" id="KW-0812">Transmembrane</keyword>
<name>W6K2K4_9MICO</name>
<accession>W6K2K4</accession>
<dbReference type="EMBL" id="CAJA01000492">
    <property type="protein sequence ID" value="CCH75376.1"/>
    <property type="molecule type" value="Genomic_DNA"/>
</dbReference>
<reference evidence="2 3" key="1">
    <citation type="journal article" date="2013" name="ISME J.">
        <title>A metabolic model for members of the genus Tetrasphaera involved in enhanced biological phosphorus removal.</title>
        <authorList>
            <person name="Kristiansen R."/>
            <person name="Nguyen H.T.T."/>
            <person name="Saunders A.M."/>
            <person name="Nielsen J.L."/>
            <person name="Wimmer R."/>
            <person name="Le V.Q."/>
            <person name="McIlroy S.J."/>
            <person name="Petrovski S."/>
            <person name="Seviour R.J."/>
            <person name="Calteau A."/>
            <person name="Nielsen K.L."/>
            <person name="Nielsen P.H."/>
        </authorList>
    </citation>
    <scope>NUCLEOTIDE SEQUENCE [LARGE SCALE GENOMIC DNA]</scope>
    <source>
        <strain evidence="2 3">Ben110</strain>
    </source>
</reference>
<dbReference type="AlphaFoldDB" id="W6K2K4"/>
<feature type="transmembrane region" description="Helical" evidence="1">
    <location>
        <begin position="227"/>
        <end position="244"/>
    </location>
</feature>
<feature type="transmembrane region" description="Helical" evidence="1">
    <location>
        <begin position="283"/>
        <end position="301"/>
    </location>
</feature>
<feature type="transmembrane region" description="Helical" evidence="1">
    <location>
        <begin position="198"/>
        <end position="215"/>
    </location>
</feature>
<keyword evidence="1" id="KW-1133">Transmembrane helix</keyword>
<sequence>MADIALKSRGVVDRVKYEFQWSGVIRLQARLADQELADRACRVLAPLVDHVESQGNRIIAISEVDRGTLRATGLARVRGWVRFLERHGFDLTAIEDSTESPPASTRMWWSLKRERKPGPRPTPRQWIGRVMSPGPRPSASLFPTRLMTPAEAEVATVPSGWVYTKENVWSLLPADGRAYAAATLCAYFGGILQLPGDTLFVLAAGVLAVLGWVLPTQHDQSRGWRRGVGMLTVLSAFGVGTLIARSALGPTSWRGLGVAVLAAMVYVAAVLSLILIVKAFAGGRWLVAAQALAVLVGLAGIQQVGQTLLTRQFLAGMGAPSFPLATAGGDIWATAPRSSLGLVVLGFITAVLLALLRQPFSAMTRLLVGPVLGAVFLAPAALSLWCGVWAAGAALRAGDLRTTGHIAARVCLVNAANLGWADAHLPYVVLTTGNGHLVVGPVSAQRERDQLPLIYTGQDLEMSPPTGATCPKPAG</sequence>
<feature type="transmembrane region" description="Helical" evidence="1">
    <location>
        <begin position="339"/>
        <end position="356"/>
    </location>
</feature>
<evidence type="ECO:0000313" key="3">
    <source>
        <dbReference type="Proteomes" id="UP000035763"/>
    </source>
</evidence>
<feature type="transmembrane region" description="Helical" evidence="1">
    <location>
        <begin position="368"/>
        <end position="391"/>
    </location>
</feature>
<dbReference type="Proteomes" id="UP000035763">
    <property type="component" value="Unassembled WGS sequence"/>
</dbReference>
<keyword evidence="1" id="KW-0472">Membrane</keyword>
<organism evidence="2 3">
    <name type="scientific">Nostocoides australiense Ben110</name>
    <dbReference type="NCBI Taxonomy" id="1193182"/>
    <lineage>
        <taxon>Bacteria</taxon>
        <taxon>Bacillati</taxon>
        <taxon>Actinomycetota</taxon>
        <taxon>Actinomycetes</taxon>
        <taxon>Micrococcales</taxon>
        <taxon>Intrasporangiaceae</taxon>
        <taxon>Nostocoides</taxon>
    </lineage>
</organism>
<comment type="caution">
    <text evidence="2">The sequence shown here is derived from an EMBL/GenBank/DDBJ whole genome shotgun (WGS) entry which is preliminary data.</text>
</comment>
<feature type="transmembrane region" description="Helical" evidence="1">
    <location>
        <begin position="256"/>
        <end position="277"/>
    </location>
</feature>
<proteinExistence type="predicted"/>
<evidence type="ECO:0000313" key="2">
    <source>
        <dbReference type="EMBL" id="CCH75376.1"/>
    </source>
</evidence>
<evidence type="ECO:0000256" key="1">
    <source>
        <dbReference type="SAM" id="Phobius"/>
    </source>
</evidence>
<keyword evidence="3" id="KW-1185">Reference proteome</keyword>
<protein>
    <submittedName>
        <fullName evidence="2">Uncharacterized protein</fullName>
    </submittedName>
</protein>
<dbReference type="RefSeq" id="WP_157044003.1">
    <property type="nucleotide sequence ID" value="NZ_HG764815.1"/>
</dbReference>
<gene>
    <name evidence="2" type="ORF">BN11_660014</name>
</gene>